<evidence type="ECO:0000256" key="2">
    <source>
        <dbReference type="ARBA" id="ARBA00022801"/>
    </source>
</evidence>
<proteinExistence type="inferred from homology"/>
<dbReference type="Gene3D" id="3.40.50.1820">
    <property type="entry name" value="alpha/beta hydrolase"/>
    <property type="match status" value="1"/>
</dbReference>
<dbReference type="InterPro" id="IPR029058">
    <property type="entry name" value="AB_hydrolase_fold"/>
</dbReference>
<dbReference type="PANTHER" id="PTHR43248">
    <property type="entry name" value="2-SUCCINYL-6-HYDROXY-2,4-CYCLOHEXADIENE-1-CARBOXYLATE SYNTHASE"/>
    <property type="match status" value="1"/>
</dbReference>
<gene>
    <name evidence="4" type="ORF">FYJ63_06070</name>
</gene>
<comment type="similarity">
    <text evidence="1">Belongs to the peptidase S33 family.</text>
</comment>
<dbReference type="AlphaFoldDB" id="A0A7K0K2T6"/>
<dbReference type="GO" id="GO:0006508">
    <property type="term" value="P:proteolysis"/>
    <property type="evidence" value="ECO:0007669"/>
    <property type="project" value="InterPro"/>
</dbReference>
<dbReference type="SUPFAM" id="SSF53474">
    <property type="entry name" value="alpha/beta-Hydrolases"/>
    <property type="match status" value="1"/>
</dbReference>
<evidence type="ECO:0000256" key="1">
    <source>
        <dbReference type="ARBA" id="ARBA00010088"/>
    </source>
</evidence>
<organism evidence="4 5">
    <name type="scientific">Mobiluncus porci</name>
    <dbReference type="NCBI Taxonomy" id="2652278"/>
    <lineage>
        <taxon>Bacteria</taxon>
        <taxon>Bacillati</taxon>
        <taxon>Actinomycetota</taxon>
        <taxon>Actinomycetes</taxon>
        <taxon>Actinomycetales</taxon>
        <taxon>Actinomycetaceae</taxon>
        <taxon>Mobiluncus</taxon>
    </lineage>
</organism>
<dbReference type="Proteomes" id="UP000442535">
    <property type="component" value="Unassembled WGS sequence"/>
</dbReference>
<evidence type="ECO:0000313" key="5">
    <source>
        <dbReference type="Proteomes" id="UP000442535"/>
    </source>
</evidence>
<dbReference type="EMBL" id="VUMY01000009">
    <property type="protein sequence ID" value="MST49801.1"/>
    <property type="molecule type" value="Genomic_DNA"/>
</dbReference>
<dbReference type="PRINTS" id="PR00793">
    <property type="entry name" value="PROAMNOPTASE"/>
</dbReference>
<dbReference type="InterPro" id="IPR002410">
    <property type="entry name" value="Peptidase_S33"/>
</dbReference>
<dbReference type="GO" id="GO:0004177">
    <property type="term" value="F:aminopeptidase activity"/>
    <property type="evidence" value="ECO:0007669"/>
    <property type="project" value="UniProtKB-EC"/>
</dbReference>
<dbReference type="PANTHER" id="PTHR43248:SF2">
    <property type="entry name" value="PROLYL AMINOPEPTIDASE"/>
    <property type="match status" value="1"/>
</dbReference>
<feature type="domain" description="AB hydrolase-1" evidence="3">
    <location>
        <begin position="49"/>
        <end position="209"/>
    </location>
</feature>
<dbReference type="Pfam" id="PF00561">
    <property type="entry name" value="Abhydrolase_1"/>
    <property type="match status" value="1"/>
</dbReference>
<name>A0A7K0K2T6_9ACTO</name>
<dbReference type="InterPro" id="IPR000073">
    <property type="entry name" value="AB_hydrolase_1"/>
</dbReference>
<accession>A0A7K0K2T6</accession>
<dbReference type="InterPro" id="IPR051601">
    <property type="entry name" value="Serine_prot/Carboxylest_S33"/>
</dbReference>
<evidence type="ECO:0000313" key="4">
    <source>
        <dbReference type="EMBL" id="MST49801.1"/>
    </source>
</evidence>
<keyword evidence="5" id="KW-1185">Reference proteome</keyword>
<sequence length="421" mass="46678">MLDETKFLPALKLREITLEVPLDHTEPQGRKIEVFARIVTGEDGANKPFLLFLQGGPGNEDPRPALYPNPNPNWLPRALEDFQVVMLDQRGTGRSTPVSADPTTGALAGLDATAQAEYLTHLRADEIVNDAEALRAYLGVERWTLLGQSFGGFTSVHYLCSHPEALAGAILTGGLTAVGHSIEDVYSETWQIMTEKSEKYYREFPEDRDKVRRVAELCAEGKLTLPNGDTVSPERWRTVGITIGMQGGMQRLHNLLDHDPLSAAFRHDLGAALPFGGRNPVYAILHESSYADGVATRWAAERTMPAEVKQDPTLLGGEHLHRSLFLEDSELSGLREAADLVADHVWNRLYSAEALAAAQVPVAAVAYFQDAYVPLKFSLETAQMMADCRLWVTSEYEHNGLRQDVRVLDRLIDLLQGRIRQ</sequence>
<protein>
    <submittedName>
        <fullName evidence="4">Alpha/beta fold hydrolase</fullName>
    </submittedName>
</protein>
<keyword evidence="2 4" id="KW-0378">Hydrolase</keyword>
<evidence type="ECO:0000259" key="3">
    <source>
        <dbReference type="Pfam" id="PF00561"/>
    </source>
</evidence>
<dbReference type="RefSeq" id="WP_154544809.1">
    <property type="nucleotide sequence ID" value="NZ_VUMY01000009.1"/>
</dbReference>
<reference evidence="4 5" key="1">
    <citation type="submission" date="2019-08" db="EMBL/GenBank/DDBJ databases">
        <title>In-depth cultivation of the pig gut microbiome towards novel bacterial diversity and tailored functional studies.</title>
        <authorList>
            <person name="Wylensek D."/>
            <person name="Hitch T.C.A."/>
            <person name="Clavel T."/>
        </authorList>
    </citation>
    <scope>NUCLEOTIDE SEQUENCE [LARGE SCALE GENOMIC DNA]</scope>
    <source>
        <strain evidence="4 5">RF-GAM-744-WT-7</strain>
    </source>
</reference>
<comment type="caution">
    <text evidence="4">The sequence shown here is derived from an EMBL/GenBank/DDBJ whole genome shotgun (WGS) entry which is preliminary data.</text>
</comment>